<sequence length="82" mass="9269">MAGLSIPSGDSGKDQMLERYLNLMAEQRQKQQATVSTTPQITQEIQDVEENTHETQEASKNGREHEEWKETGTESQDTCKNS</sequence>
<accession>A0A4Z1GMQ5</accession>
<name>A0A4Z1GMQ5_9HELO</name>
<feature type="compositionally biased region" description="Polar residues" evidence="1">
    <location>
        <begin position="73"/>
        <end position="82"/>
    </location>
</feature>
<evidence type="ECO:0000256" key="1">
    <source>
        <dbReference type="SAM" id="MobiDB-lite"/>
    </source>
</evidence>
<comment type="caution">
    <text evidence="2">The sequence shown here is derived from an EMBL/GenBank/DDBJ whole genome shotgun (WGS) entry which is preliminary data.</text>
</comment>
<dbReference type="AlphaFoldDB" id="A0A4Z1GMQ5"/>
<gene>
    <name evidence="2" type="ORF">BHYA_0084g00160</name>
</gene>
<dbReference type="EMBL" id="PQXK01000084">
    <property type="protein sequence ID" value="TGO37985.1"/>
    <property type="molecule type" value="Genomic_DNA"/>
</dbReference>
<evidence type="ECO:0000313" key="3">
    <source>
        <dbReference type="Proteomes" id="UP000297814"/>
    </source>
</evidence>
<keyword evidence="3" id="KW-1185">Reference proteome</keyword>
<proteinExistence type="predicted"/>
<evidence type="ECO:0000313" key="2">
    <source>
        <dbReference type="EMBL" id="TGO37985.1"/>
    </source>
</evidence>
<reference evidence="2 3" key="1">
    <citation type="submission" date="2017-12" db="EMBL/GenBank/DDBJ databases">
        <title>Comparative genomics of Botrytis spp.</title>
        <authorList>
            <person name="Valero-Jimenez C.A."/>
            <person name="Tapia P."/>
            <person name="Veloso J."/>
            <person name="Silva-Moreno E."/>
            <person name="Staats M."/>
            <person name="Valdes J.H."/>
            <person name="Van Kan J.A.L."/>
        </authorList>
    </citation>
    <scope>NUCLEOTIDE SEQUENCE [LARGE SCALE GENOMIC DNA]</scope>
    <source>
        <strain evidence="2 3">Bh0001</strain>
    </source>
</reference>
<feature type="region of interest" description="Disordered" evidence="1">
    <location>
        <begin position="47"/>
        <end position="82"/>
    </location>
</feature>
<protein>
    <submittedName>
        <fullName evidence="2">Uncharacterized protein</fullName>
    </submittedName>
</protein>
<organism evidence="2 3">
    <name type="scientific">Botrytis hyacinthi</name>
    <dbReference type="NCBI Taxonomy" id="278943"/>
    <lineage>
        <taxon>Eukaryota</taxon>
        <taxon>Fungi</taxon>
        <taxon>Dikarya</taxon>
        <taxon>Ascomycota</taxon>
        <taxon>Pezizomycotina</taxon>
        <taxon>Leotiomycetes</taxon>
        <taxon>Helotiales</taxon>
        <taxon>Sclerotiniaceae</taxon>
        <taxon>Botrytis</taxon>
    </lineage>
</organism>
<feature type="compositionally biased region" description="Basic and acidic residues" evidence="1">
    <location>
        <begin position="50"/>
        <end position="72"/>
    </location>
</feature>
<dbReference type="Proteomes" id="UP000297814">
    <property type="component" value="Unassembled WGS sequence"/>
</dbReference>